<name>A0ABR3FJ72_9AGAR</name>
<protein>
    <recommendedName>
        <fullName evidence="3">F-box domain-containing protein</fullName>
    </recommendedName>
</protein>
<organism evidence="1 2">
    <name type="scientific">Marasmius crinis-equi</name>
    <dbReference type="NCBI Taxonomy" id="585013"/>
    <lineage>
        <taxon>Eukaryota</taxon>
        <taxon>Fungi</taxon>
        <taxon>Dikarya</taxon>
        <taxon>Basidiomycota</taxon>
        <taxon>Agaricomycotina</taxon>
        <taxon>Agaricomycetes</taxon>
        <taxon>Agaricomycetidae</taxon>
        <taxon>Agaricales</taxon>
        <taxon>Marasmiineae</taxon>
        <taxon>Marasmiaceae</taxon>
        <taxon>Marasmius</taxon>
    </lineage>
</organism>
<evidence type="ECO:0008006" key="3">
    <source>
        <dbReference type="Google" id="ProtNLM"/>
    </source>
</evidence>
<comment type="caution">
    <text evidence="1">The sequence shown here is derived from an EMBL/GenBank/DDBJ whole genome shotgun (WGS) entry which is preliminary data.</text>
</comment>
<accession>A0ABR3FJ72</accession>
<reference evidence="1 2" key="1">
    <citation type="submission" date="2024-02" db="EMBL/GenBank/DDBJ databases">
        <title>A draft genome for the cacao thread blight pathogen Marasmius crinis-equi.</title>
        <authorList>
            <person name="Cohen S.P."/>
            <person name="Baruah I.K."/>
            <person name="Amoako-Attah I."/>
            <person name="Bukari Y."/>
            <person name="Meinhardt L.W."/>
            <person name="Bailey B.A."/>
        </authorList>
    </citation>
    <scope>NUCLEOTIDE SEQUENCE [LARGE SCALE GENOMIC DNA]</scope>
    <source>
        <strain evidence="1 2">GH-76</strain>
    </source>
</reference>
<keyword evidence="2" id="KW-1185">Reference proteome</keyword>
<sequence length="233" mass="26756">MLGPPRLISFPPELFLKIIKEITSASDVLALTSTCSGLYRTYRLDVVLNIVARFANSRVFALTTSVDREEWPDGAEDPMDTLEEAFRPFLFTGEAYISDRGNLFVKIFLPTFLSKIYEHQPGDIVIEGDQISVVKPNKLEKDKLTGVVSLHWDEECRSKIIKMTAHLIREHWDCPECYNWRFISPANAEAELSVRWPAIDFFRDQRWDIPCPCCVGNAVAFNFMAIEEEDEKE</sequence>
<feature type="non-terminal residue" evidence="1">
    <location>
        <position position="233"/>
    </location>
</feature>
<dbReference type="Proteomes" id="UP001465976">
    <property type="component" value="Unassembled WGS sequence"/>
</dbReference>
<evidence type="ECO:0000313" key="1">
    <source>
        <dbReference type="EMBL" id="KAL0575421.1"/>
    </source>
</evidence>
<proteinExistence type="predicted"/>
<dbReference type="EMBL" id="JBAHYK010000306">
    <property type="protein sequence ID" value="KAL0575421.1"/>
    <property type="molecule type" value="Genomic_DNA"/>
</dbReference>
<evidence type="ECO:0000313" key="2">
    <source>
        <dbReference type="Proteomes" id="UP001465976"/>
    </source>
</evidence>
<gene>
    <name evidence="1" type="ORF">V5O48_006561</name>
</gene>